<dbReference type="SMART" id="SM00327">
    <property type="entry name" value="VWA"/>
    <property type="match status" value="1"/>
</dbReference>
<feature type="domain" description="VWFA" evidence="2">
    <location>
        <begin position="52"/>
        <end position="233"/>
    </location>
</feature>
<evidence type="ECO:0000313" key="3">
    <source>
        <dbReference type="EMBL" id="CAI5790652.1"/>
    </source>
</evidence>
<gene>
    <name evidence="3" type="ORF">PODLI_1B035719</name>
</gene>
<evidence type="ECO:0000256" key="1">
    <source>
        <dbReference type="SAM" id="SignalP"/>
    </source>
</evidence>
<dbReference type="SUPFAM" id="SSF53300">
    <property type="entry name" value="vWA-like"/>
    <property type="match status" value="1"/>
</dbReference>
<dbReference type="EMBL" id="OX395138">
    <property type="protein sequence ID" value="CAI5790652.1"/>
    <property type="molecule type" value="Genomic_DNA"/>
</dbReference>
<dbReference type="PRINTS" id="PR00453">
    <property type="entry name" value="VWFADOMAIN"/>
</dbReference>
<dbReference type="Gene3D" id="3.40.50.410">
    <property type="entry name" value="von Willebrand factor, type A domain"/>
    <property type="match status" value="1"/>
</dbReference>
<protein>
    <recommendedName>
        <fullName evidence="2">VWFA domain-containing protein</fullName>
    </recommendedName>
</protein>
<organism evidence="3 4">
    <name type="scientific">Podarcis lilfordi</name>
    <name type="common">Lilford's wall lizard</name>
    <dbReference type="NCBI Taxonomy" id="74358"/>
    <lineage>
        <taxon>Eukaryota</taxon>
        <taxon>Metazoa</taxon>
        <taxon>Chordata</taxon>
        <taxon>Craniata</taxon>
        <taxon>Vertebrata</taxon>
        <taxon>Euteleostomi</taxon>
        <taxon>Lepidosauria</taxon>
        <taxon>Squamata</taxon>
        <taxon>Bifurcata</taxon>
        <taxon>Unidentata</taxon>
        <taxon>Episquamata</taxon>
        <taxon>Laterata</taxon>
        <taxon>Lacertibaenia</taxon>
        <taxon>Lacertidae</taxon>
        <taxon>Podarcis</taxon>
    </lineage>
</organism>
<name>A0AA35L6E7_9SAUR</name>
<keyword evidence="1" id="KW-0732">Signal</keyword>
<dbReference type="Proteomes" id="UP001178461">
    <property type="component" value="Chromosome 13"/>
</dbReference>
<feature type="chain" id="PRO_5041315002" description="VWFA domain-containing protein" evidence="1">
    <location>
        <begin position="23"/>
        <end position="288"/>
    </location>
</feature>
<dbReference type="InterPro" id="IPR036465">
    <property type="entry name" value="vWFA_dom_sf"/>
</dbReference>
<sequence>MGALGISIIITLLFLGAAGSAGDSFDLTDALADPETPQSNQQLGQCQNEARDIVFLMDGSSSMRASEFMQLKVFIALVMKSIPHNAQFALLQFSNRFEEHFDFRRFSRDRDADLLIGGIKQLGGGSHTASGIRKVVKELFTTQKGARPTAKKFLVIVTDGEKTGDPLEYADVVEEANRAGITRIAVGVGLGFTSTTAQRELHAMASHPPTEHVIVVRHFSGLRDSQAELKEKICTSHGAAAPRPTVVPQPLNTCSDPQVLQKLERVLSGLDQVNTKLNALAAKQGKCG</sequence>
<dbReference type="PANTHER" id="PTHR24020">
    <property type="entry name" value="COLLAGEN ALPHA"/>
    <property type="match status" value="1"/>
</dbReference>
<proteinExistence type="predicted"/>
<keyword evidence="4" id="KW-1185">Reference proteome</keyword>
<dbReference type="Pfam" id="PF00092">
    <property type="entry name" value="VWA"/>
    <property type="match status" value="1"/>
</dbReference>
<dbReference type="InterPro" id="IPR050525">
    <property type="entry name" value="ECM_Assembly_Org"/>
</dbReference>
<dbReference type="PROSITE" id="PS50234">
    <property type="entry name" value="VWFA"/>
    <property type="match status" value="1"/>
</dbReference>
<reference evidence="3" key="1">
    <citation type="submission" date="2022-12" db="EMBL/GenBank/DDBJ databases">
        <authorList>
            <person name="Alioto T."/>
            <person name="Alioto T."/>
            <person name="Gomez Garrido J."/>
        </authorList>
    </citation>
    <scope>NUCLEOTIDE SEQUENCE</scope>
</reference>
<evidence type="ECO:0000313" key="4">
    <source>
        <dbReference type="Proteomes" id="UP001178461"/>
    </source>
</evidence>
<feature type="signal peptide" evidence="1">
    <location>
        <begin position="1"/>
        <end position="22"/>
    </location>
</feature>
<dbReference type="PANTHER" id="PTHR24020:SF20">
    <property type="entry name" value="PH DOMAIN-CONTAINING PROTEIN"/>
    <property type="match status" value="1"/>
</dbReference>
<dbReference type="AlphaFoldDB" id="A0AA35L6E7"/>
<accession>A0AA35L6E7</accession>
<dbReference type="InterPro" id="IPR002035">
    <property type="entry name" value="VWF_A"/>
</dbReference>
<evidence type="ECO:0000259" key="2">
    <source>
        <dbReference type="PROSITE" id="PS50234"/>
    </source>
</evidence>